<name>A0AAU7PLN0_9FIRM</name>
<reference evidence="1" key="1">
    <citation type="submission" date="2024-06" db="EMBL/GenBank/DDBJ databases">
        <title>Lacrimispora cavernae sp. nov., a novel anaerobe isolated from bat guano pile inside a cave.</title>
        <authorList>
            <person name="Miller S.L."/>
            <person name="Lu N."/>
            <person name="King J."/>
            <person name="Sankaranarayanan K."/>
            <person name="Lawson P.A."/>
        </authorList>
    </citation>
    <scope>NUCLEOTIDE SEQUENCE</scope>
    <source>
        <strain evidence="1">BS-2</strain>
    </source>
</reference>
<evidence type="ECO:0008006" key="2">
    <source>
        <dbReference type="Google" id="ProtNLM"/>
    </source>
</evidence>
<gene>
    <name evidence="1" type="ORF">ABFV83_15125</name>
</gene>
<protein>
    <recommendedName>
        <fullName evidence="2">Transposase</fullName>
    </recommendedName>
</protein>
<evidence type="ECO:0000313" key="1">
    <source>
        <dbReference type="EMBL" id="XBS53148.1"/>
    </source>
</evidence>
<dbReference type="AlphaFoldDB" id="A0AAU7PLN0"/>
<accession>A0AAU7PLN0</accession>
<organism evidence="1">
    <name type="scientific">Lacrimispora sp. BS-2</name>
    <dbReference type="NCBI Taxonomy" id="3151850"/>
    <lineage>
        <taxon>Bacteria</taxon>
        <taxon>Bacillati</taxon>
        <taxon>Bacillota</taxon>
        <taxon>Clostridia</taxon>
        <taxon>Lachnospirales</taxon>
        <taxon>Lachnospiraceae</taxon>
        <taxon>Lacrimispora</taxon>
    </lineage>
</organism>
<dbReference type="RefSeq" id="WP_349944975.1">
    <property type="nucleotide sequence ID" value="NZ_CP157940.1"/>
</dbReference>
<proteinExistence type="predicted"/>
<dbReference type="EMBL" id="CP157940">
    <property type="protein sequence ID" value="XBS53148.1"/>
    <property type="molecule type" value="Genomic_DNA"/>
</dbReference>
<sequence>MELGRNKVCRDGAGKKIHTMKQQEYFEAVMNACTYINQHFMENITLGEGARISGSLNSI</sequence>